<dbReference type="PANTHER" id="PTHR45339:SF5">
    <property type="entry name" value="HISTIDINE KINASE"/>
    <property type="match status" value="1"/>
</dbReference>
<dbReference type="PANTHER" id="PTHR45339">
    <property type="entry name" value="HYBRID SIGNAL TRANSDUCTION HISTIDINE KINASE J"/>
    <property type="match status" value="1"/>
</dbReference>
<dbReference type="InterPro" id="IPR011006">
    <property type="entry name" value="CheY-like_superfamily"/>
</dbReference>
<dbReference type="CDD" id="cd00082">
    <property type="entry name" value="HisKA"/>
    <property type="match status" value="1"/>
</dbReference>
<feature type="modified residue" description="4-aspartylphosphate" evidence="13">
    <location>
        <position position="907"/>
    </location>
</feature>
<evidence type="ECO:0000256" key="14">
    <source>
        <dbReference type="SAM" id="Phobius"/>
    </source>
</evidence>
<dbReference type="Gene3D" id="1.20.120.160">
    <property type="entry name" value="HPT domain"/>
    <property type="match status" value="1"/>
</dbReference>
<dbReference type="GO" id="GO:0005886">
    <property type="term" value="C:plasma membrane"/>
    <property type="evidence" value="ECO:0007669"/>
    <property type="project" value="UniProtKB-SubCell"/>
</dbReference>
<dbReference type="PROSITE" id="PS50109">
    <property type="entry name" value="HIS_KIN"/>
    <property type="match status" value="1"/>
</dbReference>
<dbReference type="Gene3D" id="6.10.340.10">
    <property type="match status" value="1"/>
</dbReference>
<dbReference type="PRINTS" id="PR00344">
    <property type="entry name" value="BCTRLSENSOR"/>
</dbReference>
<evidence type="ECO:0000256" key="8">
    <source>
        <dbReference type="ARBA" id="ARBA00022840"/>
    </source>
</evidence>
<evidence type="ECO:0000256" key="3">
    <source>
        <dbReference type="ARBA" id="ARBA00012438"/>
    </source>
</evidence>
<dbReference type="EC" id="2.7.13.3" evidence="3"/>
<dbReference type="SUPFAM" id="SSF55785">
    <property type="entry name" value="PYP-like sensor domain (PAS domain)"/>
    <property type="match status" value="1"/>
</dbReference>
<dbReference type="Pfam" id="PF02518">
    <property type="entry name" value="HATPase_c"/>
    <property type="match status" value="1"/>
</dbReference>
<evidence type="ECO:0000256" key="5">
    <source>
        <dbReference type="ARBA" id="ARBA00022679"/>
    </source>
</evidence>
<dbReference type="Pfam" id="PF01627">
    <property type="entry name" value="Hpt"/>
    <property type="match status" value="1"/>
</dbReference>
<evidence type="ECO:0000256" key="10">
    <source>
        <dbReference type="ARBA" id="ARBA00064003"/>
    </source>
</evidence>
<evidence type="ECO:0000256" key="11">
    <source>
        <dbReference type="ARBA" id="ARBA00068150"/>
    </source>
</evidence>
<dbReference type="InterPro" id="IPR036641">
    <property type="entry name" value="HPT_dom_sf"/>
</dbReference>
<evidence type="ECO:0000259" key="18">
    <source>
        <dbReference type="PROSITE" id="PS50113"/>
    </source>
</evidence>
<dbReference type="CDD" id="cd00130">
    <property type="entry name" value="PAS"/>
    <property type="match status" value="1"/>
</dbReference>
<evidence type="ECO:0000256" key="1">
    <source>
        <dbReference type="ARBA" id="ARBA00000085"/>
    </source>
</evidence>
<evidence type="ECO:0000256" key="2">
    <source>
        <dbReference type="ARBA" id="ARBA00004370"/>
    </source>
</evidence>
<evidence type="ECO:0000256" key="4">
    <source>
        <dbReference type="ARBA" id="ARBA00022553"/>
    </source>
</evidence>
<keyword evidence="9" id="KW-0902">Two-component regulatory system</keyword>
<dbReference type="Pfam" id="PF00072">
    <property type="entry name" value="Response_reg"/>
    <property type="match status" value="1"/>
</dbReference>
<dbReference type="EMBL" id="LVJN01000015">
    <property type="protein sequence ID" value="OSM07230.1"/>
    <property type="molecule type" value="Genomic_DNA"/>
</dbReference>
<dbReference type="CDD" id="cd00088">
    <property type="entry name" value="HPT"/>
    <property type="match status" value="1"/>
</dbReference>
<dbReference type="SUPFAM" id="SSF47384">
    <property type="entry name" value="Homodimeric domain of signal transducing histidine kinase"/>
    <property type="match status" value="1"/>
</dbReference>
<dbReference type="CDD" id="cd17546">
    <property type="entry name" value="REC_hyHK_CKI1_RcsC-like"/>
    <property type="match status" value="1"/>
</dbReference>
<dbReference type="AlphaFoldDB" id="A0A1Y2K902"/>
<gene>
    <name evidence="21" type="ORF">MAIT1_03839</name>
</gene>
<keyword evidence="14" id="KW-0472">Membrane</keyword>
<evidence type="ECO:0000313" key="22">
    <source>
        <dbReference type="Proteomes" id="UP000194003"/>
    </source>
</evidence>
<dbReference type="InterPro" id="IPR003594">
    <property type="entry name" value="HATPase_dom"/>
</dbReference>
<dbReference type="SUPFAM" id="SSF55874">
    <property type="entry name" value="ATPase domain of HSP90 chaperone/DNA topoisomerase II/histidine kinase"/>
    <property type="match status" value="1"/>
</dbReference>
<evidence type="ECO:0000313" key="21">
    <source>
        <dbReference type="EMBL" id="OSM07230.1"/>
    </source>
</evidence>
<feature type="domain" description="Histidine kinase" evidence="15">
    <location>
        <begin position="467"/>
        <end position="688"/>
    </location>
</feature>
<evidence type="ECO:0000256" key="12">
    <source>
        <dbReference type="PROSITE-ProRule" id="PRU00110"/>
    </source>
</evidence>
<dbReference type="InterPro" id="IPR000700">
    <property type="entry name" value="PAS-assoc_C"/>
</dbReference>
<dbReference type="STRING" id="1434232.MAIT1_03839"/>
<dbReference type="InterPro" id="IPR035965">
    <property type="entry name" value="PAS-like_dom_sf"/>
</dbReference>
<dbReference type="InterPro" id="IPR036890">
    <property type="entry name" value="HATPase_C_sf"/>
</dbReference>
<dbReference type="Gene3D" id="3.30.450.20">
    <property type="entry name" value="PAS domain"/>
    <property type="match status" value="1"/>
</dbReference>
<dbReference type="GO" id="GO:0000155">
    <property type="term" value="F:phosphorelay sensor kinase activity"/>
    <property type="evidence" value="ECO:0007669"/>
    <property type="project" value="InterPro"/>
</dbReference>
<comment type="catalytic activity">
    <reaction evidence="1">
        <text>ATP + protein L-histidine = ADP + protein N-phospho-L-histidine.</text>
        <dbReference type="EC" id="2.7.13.3"/>
    </reaction>
</comment>
<dbReference type="PROSITE" id="PS50894">
    <property type="entry name" value="HPT"/>
    <property type="match status" value="1"/>
</dbReference>
<dbReference type="Pfam" id="PF00512">
    <property type="entry name" value="HisKA"/>
    <property type="match status" value="1"/>
</dbReference>
<accession>A0A1Y2K902</accession>
<dbReference type="GO" id="GO:0005524">
    <property type="term" value="F:ATP binding"/>
    <property type="evidence" value="ECO:0007669"/>
    <property type="project" value="UniProtKB-KW"/>
</dbReference>
<keyword evidence="14" id="KW-1133">Transmembrane helix</keyword>
<dbReference type="InterPro" id="IPR013656">
    <property type="entry name" value="PAS_4"/>
</dbReference>
<comment type="subcellular location">
    <subcellularLocation>
        <location evidence="2">Membrane</location>
    </subcellularLocation>
</comment>
<feature type="domain" description="HPt" evidence="20">
    <location>
        <begin position="1017"/>
        <end position="1113"/>
    </location>
</feature>
<dbReference type="InterPro" id="IPR004358">
    <property type="entry name" value="Sig_transdc_His_kin-like_C"/>
</dbReference>
<evidence type="ECO:0000259" key="15">
    <source>
        <dbReference type="PROSITE" id="PS50109"/>
    </source>
</evidence>
<dbReference type="SUPFAM" id="SSF47226">
    <property type="entry name" value="Histidine-containing phosphotransfer domain, HPT domain"/>
    <property type="match status" value="1"/>
</dbReference>
<comment type="subunit">
    <text evidence="10">At low DSF concentrations, interacts with RpfF.</text>
</comment>
<dbReference type="SMART" id="SM00448">
    <property type="entry name" value="REC"/>
    <property type="match status" value="2"/>
</dbReference>
<dbReference type="InterPro" id="IPR000014">
    <property type="entry name" value="PAS"/>
</dbReference>
<keyword evidence="14" id="KW-0812">Transmembrane</keyword>
<dbReference type="PROSITE" id="PS50885">
    <property type="entry name" value="HAMP"/>
    <property type="match status" value="1"/>
</dbReference>
<dbReference type="Pfam" id="PF08448">
    <property type="entry name" value="PAS_4"/>
    <property type="match status" value="1"/>
</dbReference>
<dbReference type="InterPro" id="IPR003661">
    <property type="entry name" value="HisK_dim/P_dom"/>
</dbReference>
<organism evidence="21 22">
    <name type="scientific">Magnetofaba australis IT-1</name>
    <dbReference type="NCBI Taxonomy" id="1434232"/>
    <lineage>
        <taxon>Bacteria</taxon>
        <taxon>Pseudomonadati</taxon>
        <taxon>Pseudomonadota</taxon>
        <taxon>Magnetococcia</taxon>
        <taxon>Magnetococcales</taxon>
        <taxon>Magnetococcaceae</taxon>
        <taxon>Magnetofaba</taxon>
    </lineage>
</organism>
<dbReference type="NCBIfam" id="TIGR00229">
    <property type="entry name" value="sensory_box"/>
    <property type="match status" value="1"/>
</dbReference>
<dbReference type="Gene3D" id="3.30.565.10">
    <property type="entry name" value="Histidine kinase-like ATPase, C-terminal domain"/>
    <property type="match status" value="1"/>
</dbReference>
<evidence type="ECO:0000256" key="7">
    <source>
        <dbReference type="ARBA" id="ARBA00022777"/>
    </source>
</evidence>
<dbReference type="Gene3D" id="3.40.50.2300">
    <property type="match status" value="2"/>
</dbReference>
<evidence type="ECO:0000259" key="19">
    <source>
        <dbReference type="PROSITE" id="PS50885"/>
    </source>
</evidence>
<feature type="domain" description="HAMP" evidence="19">
    <location>
        <begin position="246"/>
        <end position="298"/>
    </location>
</feature>
<feature type="modified residue" description="Phosphohistidine" evidence="12">
    <location>
        <position position="1056"/>
    </location>
</feature>
<dbReference type="SUPFAM" id="SSF52172">
    <property type="entry name" value="CheY-like"/>
    <property type="match status" value="2"/>
</dbReference>
<keyword evidence="7 21" id="KW-0418">Kinase</keyword>
<dbReference type="InterPro" id="IPR001789">
    <property type="entry name" value="Sig_transdc_resp-reg_receiver"/>
</dbReference>
<feature type="domain" description="Response regulatory" evidence="16">
    <location>
        <begin position="858"/>
        <end position="974"/>
    </location>
</feature>
<dbReference type="InterPro" id="IPR008207">
    <property type="entry name" value="Sig_transdc_His_kin_Hpt_dom"/>
</dbReference>
<comment type="caution">
    <text evidence="13">Lacks conserved residue(s) required for the propagation of feature annotation.</text>
</comment>
<dbReference type="PROSITE" id="PS50113">
    <property type="entry name" value="PAC"/>
    <property type="match status" value="1"/>
</dbReference>
<evidence type="ECO:0000259" key="16">
    <source>
        <dbReference type="PROSITE" id="PS50110"/>
    </source>
</evidence>
<dbReference type="InterPro" id="IPR036097">
    <property type="entry name" value="HisK_dim/P_sf"/>
</dbReference>
<proteinExistence type="predicted"/>
<feature type="domain" description="PAC" evidence="18">
    <location>
        <begin position="370"/>
        <end position="424"/>
    </location>
</feature>
<dbReference type="CDD" id="cd16922">
    <property type="entry name" value="HATPase_EvgS-ArcB-TorS-like"/>
    <property type="match status" value="1"/>
</dbReference>
<dbReference type="SMART" id="SM00388">
    <property type="entry name" value="HisKA"/>
    <property type="match status" value="1"/>
</dbReference>
<evidence type="ECO:0000256" key="6">
    <source>
        <dbReference type="ARBA" id="ARBA00022741"/>
    </source>
</evidence>
<keyword evidence="4 13" id="KW-0597">Phosphoprotein</keyword>
<dbReference type="InterPro" id="IPR005467">
    <property type="entry name" value="His_kinase_dom"/>
</dbReference>
<dbReference type="Proteomes" id="UP000194003">
    <property type="component" value="Unassembled WGS sequence"/>
</dbReference>
<feature type="domain" description="PAS" evidence="17">
    <location>
        <begin position="296"/>
        <end position="340"/>
    </location>
</feature>
<dbReference type="Gene3D" id="1.10.287.130">
    <property type="match status" value="1"/>
</dbReference>
<evidence type="ECO:0000256" key="13">
    <source>
        <dbReference type="PROSITE-ProRule" id="PRU00169"/>
    </source>
</evidence>
<sequence length="1202" mass="133156">MVGVVYFGFYAQSAANARIGQFHALNSHVESMSAISPDTKENVKDRFLQEVSAIRALLREMSLKPVAGAVDAGRHIDELIVELSYHQNAWLELQEKFAADRRFTAQATDLKWRDRPKQAPAPEAAMLLRGLLEEFENYLNDRNIVRIGQMKRARDQMQGRVAADYLHWVDRIIALAEARHVNWLAIQERQDFLNGSRRHFMRSSATVTEQISQSIKRFSWRMFWVLNSLLFVSASLTIVLWLVSRRYFMRFLAAQNAAIESIEQGEYDYPAAELPNDELGRLTRFTKHMADSIKESRALFVDTLNDLPFFIFVLDLQGQVVFANRFALQRIGAELEAIRGAPFHDSLWITHGQGGRHAMAERIRRCAEGEKISTQLQWNVAGRSQIWVELSLYPIFDESSWVKNLIAAAVDITARRNKEEELAQYRVSLEDQVATRTKELHAALEEAQRSQTAAELATQAKSEFLANMSHEVRTPMNAIIGMTHLALQTNLDERQRGYILKVNGAAKSLLGIINDILDFSKIEAGKLRMEETPFSLSESLDSLLTLTAERAHEKRLEYILYQDPNIPALLTGDPLRLGQVLLNLVSNAIKFTEQGEVILRAELAELVEERARVRFCVQDTGIGVSPEQRESLFESFSQADASTTRRFGGTGLGLAISQQLAGLMGGTIQVESELGEGSLFTFELTLSVVENRPDPGCAPDPAQSGARLLIVEPLHSTRKILAQVAQDLGYQATEALDGADAWSHLHLAQERGESFDLALLAWGAPGFSCPELLARLRNPSELHAVPAVAIMGFMDETTHDHLRAQPQVITILDKPVVASSLRYAMGRALQRSGRIPLPTSEADTQQGPPSDVGLQGARVLLVEDNELNQQVALNLLQMAGVETTVAKDGLMGVQLATEQSFDAILMDLQMPVMDGYAAARLMRQTPACAATPIIAMTANAMATEQERCLVAGMDDFLAKPIEPEALMAVLLRWIKRQENPASLDAVMQSIAGQMDESAPPQIPGLDVEIGLRRVGGRVEGYVESLKKFVAKQSDAIGQLRAALKLQDLEGAMRLAHTLKGVAGSIGAMQLEEEARALSQALAQNDLRTDQIISRVEQRLAQDINAIRAALKARTSSSVTVQDNPDDDLRTVSQKLGRALELLQEYDTSAELLLRDLRATVGDDSALSETLDAVLALVDDYDYEAAAERLAACCDKQTRKSEN</sequence>
<dbReference type="InterPro" id="IPR003660">
    <property type="entry name" value="HAMP_dom"/>
</dbReference>
<dbReference type="PROSITE" id="PS50112">
    <property type="entry name" value="PAS"/>
    <property type="match status" value="1"/>
</dbReference>
<dbReference type="SMART" id="SM00073">
    <property type="entry name" value="HPT"/>
    <property type="match status" value="1"/>
</dbReference>
<keyword evidence="22" id="KW-1185">Reference proteome</keyword>
<evidence type="ECO:0000259" key="20">
    <source>
        <dbReference type="PROSITE" id="PS50894"/>
    </source>
</evidence>
<feature type="transmembrane region" description="Helical" evidence="14">
    <location>
        <begin position="222"/>
        <end position="243"/>
    </location>
</feature>
<comment type="caution">
    <text evidence="21">The sequence shown here is derived from an EMBL/GenBank/DDBJ whole genome shotgun (WGS) entry which is preliminary data.</text>
</comment>
<dbReference type="FunFam" id="3.30.565.10:FF:000010">
    <property type="entry name" value="Sensor histidine kinase RcsC"/>
    <property type="match status" value="1"/>
</dbReference>
<dbReference type="FunFam" id="1.10.287.130:FF:000002">
    <property type="entry name" value="Two-component osmosensing histidine kinase"/>
    <property type="match status" value="1"/>
</dbReference>
<keyword evidence="6" id="KW-0547">Nucleotide-binding</keyword>
<evidence type="ECO:0000256" key="9">
    <source>
        <dbReference type="ARBA" id="ARBA00023012"/>
    </source>
</evidence>
<keyword evidence="8" id="KW-0067">ATP-binding</keyword>
<dbReference type="SMART" id="SM00387">
    <property type="entry name" value="HATPase_c"/>
    <property type="match status" value="1"/>
</dbReference>
<name>A0A1Y2K902_9PROT</name>
<protein>
    <recommendedName>
        <fullName evidence="11">Sensory/regulatory protein RpfC</fullName>
        <ecNumber evidence="3">2.7.13.3</ecNumber>
    </recommendedName>
</protein>
<dbReference type="PROSITE" id="PS50110">
    <property type="entry name" value="RESPONSE_REGULATORY"/>
    <property type="match status" value="2"/>
</dbReference>
<keyword evidence="5" id="KW-0808">Transferase</keyword>
<reference evidence="21 22" key="1">
    <citation type="journal article" date="2016" name="BMC Genomics">
        <title>Combined genomic and structural analyses of a cultured magnetotactic bacterium reveals its niche adaptation to a dynamic environment.</title>
        <authorList>
            <person name="Araujo A.C."/>
            <person name="Morillo V."/>
            <person name="Cypriano J."/>
            <person name="Teixeira L.C."/>
            <person name="Leao P."/>
            <person name="Lyra S."/>
            <person name="Almeida L.G."/>
            <person name="Bazylinski D.A."/>
            <person name="Vasconcellos A.T."/>
            <person name="Abreu F."/>
            <person name="Lins U."/>
        </authorList>
    </citation>
    <scope>NUCLEOTIDE SEQUENCE [LARGE SCALE GENOMIC DNA]</scope>
    <source>
        <strain evidence="21 22">IT-1</strain>
    </source>
</reference>
<feature type="domain" description="Response regulatory" evidence="16">
    <location>
        <begin position="707"/>
        <end position="829"/>
    </location>
</feature>
<evidence type="ECO:0000259" key="17">
    <source>
        <dbReference type="PROSITE" id="PS50112"/>
    </source>
</evidence>